<keyword evidence="3" id="KW-0418">Kinase</keyword>
<sequence length="621" mass="68585">MSKMSSDGESTQPFSDSSEMQRRLDRIAAEYQKTGERSGVVQPGLSAPGEDHLGRTCGLKAEERATQAAASVTVAELTEALTSATLASAPDARLVLACPHWPRGADPASVRLAESADGWDVVGVVQRTHDVNFTICLPFYDDPYELPSRRAIPHYLRCILYYEPANDDCVLLNQSLTDIYLIRLGSTMCRARMSYDQTHIIRPGLWRILAVGSNNIAEQHLVDILILRRRFSVSIHKAPAESRTSTKRAASDEEEANAKRQKRNGDVTDIILASTATPAQIPIARAPGASTPLDLIPKSAKCIVRTRGTPLLDFADGESATVVVAQPTTASTASAFPRPDPVGEVNNRGAVTYKLDRLEEITKTPSASLFTARHSGLLGRIVVKVTRYEGKETRELIRCAGIWQREKCFLEKLHHERIVSLQAFDGRLLAMYEEHLPPSLSRGINSPFSAADAYAILRDMSSALTYLSSRQVPVIHNDIKPANIAYSPQRGAVLLDFGLAMYSREKHSTGGTPWYIPPDLITEGTRGAPGDIWALGVTMLYVVGKISLPEKTRKSWLIRDLKSRDNVALRRMMDWLGFVSRAREGLSRNDEIEGLVYRMLEPKSKLRIQAGQSAVEFRQTP</sequence>
<dbReference type="Proteomes" id="UP001227543">
    <property type="component" value="Unassembled WGS sequence"/>
</dbReference>
<dbReference type="EMBL" id="MLFU01000205">
    <property type="protein sequence ID" value="KAK1472982.1"/>
    <property type="molecule type" value="Genomic_DNA"/>
</dbReference>
<dbReference type="PANTHER" id="PTHR24361">
    <property type="entry name" value="MITOGEN-ACTIVATED KINASE KINASE KINASE"/>
    <property type="match status" value="1"/>
</dbReference>
<dbReference type="SUPFAM" id="SSF56112">
    <property type="entry name" value="Protein kinase-like (PK-like)"/>
    <property type="match status" value="1"/>
</dbReference>
<gene>
    <name evidence="3" type="ORF">CTAM01_16217</name>
</gene>
<reference evidence="3 4" key="1">
    <citation type="submission" date="2016-10" db="EMBL/GenBank/DDBJ databases">
        <title>The genome sequence of Colletotrichum fioriniae PJ7.</title>
        <authorList>
            <person name="Baroncelli R."/>
        </authorList>
    </citation>
    <scope>NUCLEOTIDE SEQUENCE [LARGE SCALE GENOMIC DNA]</scope>
    <source>
        <strain evidence="3 4">Tom-12</strain>
    </source>
</reference>
<dbReference type="Pfam" id="PF00069">
    <property type="entry name" value="Pkinase"/>
    <property type="match status" value="1"/>
</dbReference>
<dbReference type="SMART" id="SM00220">
    <property type="entry name" value="S_TKc"/>
    <property type="match status" value="1"/>
</dbReference>
<keyword evidence="3" id="KW-0723">Serine/threonine-protein kinase</keyword>
<evidence type="ECO:0000256" key="1">
    <source>
        <dbReference type="SAM" id="MobiDB-lite"/>
    </source>
</evidence>
<dbReference type="PANTHER" id="PTHR24361:SF678">
    <property type="entry name" value="SPORULATION-SPECIFIC PROTEIN 1"/>
    <property type="match status" value="1"/>
</dbReference>
<name>A0ABQ9QJ53_9PEZI</name>
<evidence type="ECO:0000313" key="4">
    <source>
        <dbReference type="Proteomes" id="UP001227543"/>
    </source>
</evidence>
<dbReference type="PROSITE" id="PS50011">
    <property type="entry name" value="PROTEIN_KINASE_DOM"/>
    <property type="match status" value="1"/>
</dbReference>
<keyword evidence="3" id="KW-0808">Transferase</keyword>
<dbReference type="CDD" id="cd00180">
    <property type="entry name" value="PKc"/>
    <property type="match status" value="1"/>
</dbReference>
<accession>A0ABQ9QJ53</accession>
<dbReference type="RefSeq" id="XP_060373216.1">
    <property type="nucleotide sequence ID" value="XM_060532210.1"/>
</dbReference>
<dbReference type="GO" id="GO:0004674">
    <property type="term" value="F:protein serine/threonine kinase activity"/>
    <property type="evidence" value="ECO:0007669"/>
    <property type="project" value="UniProtKB-KW"/>
</dbReference>
<feature type="compositionally biased region" description="Polar residues" evidence="1">
    <location>
        <begin position="1"/>
        <end position="18"/>
    </location>
</feature>
<evidence type="ECO:0000313" key="3">
    <source>
        <dbReference type="EMBL" id="KAK1472982.1"/>
    </source>
</evidence>
<dbReference type="InterPro" id="IPR000719">
    <property type="entry name" value="Prot_kinase_dom"/>
</dbReference>
<dbReference type="Gene3D" id="1.10.510.10">
    <property type="entry name" value="Transferase(Phosphotransferase) domain 1"/>
    <property type="match status" value="1"/>
</dbReference>
<feature type="domain" description="Protein kinase" evidence="2">
    <location>
        <begin position="355"/>
        <end position="621"/>
    </location>
</feature>
<feature type="region of interest" description="Disordered" evidence="1">
    <location>
        <begin position="1"/>
        <end position="54"/>
    </location>
</feature>
<feature type="region of interest" description="Disordered" evidence="1">
    <location>
        <begin position="242"/>
        <end position="263"/>
    </location>
</feature>
<evidence type="ECO:0000259" key="2">
    <source>
        <dbReference type="PROSITE" id="PS50011"/>
    </source>
</evidence>
<dbReference type="InterPro" id="IPR053235">
    <property type="entry name" value="Ser_Thr_kinase"/>
</dbReference>
<protein>
    <submittedName>
        <fullName evidence="3">Serine/threonine protein kinase-20</fullName>
    </submittedName>
</protein>
<keyword evidence="4" id="KW-1185">Reference proteome</keyword>
<dbReference type="InterPro" id="IPR011009">
    <property type="entry name" value="Kinase-like_dom_sf"/>
</dbReference>
<feature type="compositionally biased region" description="Basic and acidic residues" evidence="1">
    <location>
        <begin position="19"/>
        <end position="36"/>
    </location>
</feature>
<proteinExistence type="predicted"/>
<organism evidence="3 4">
    <name type="scientific">Colletotrichum tamarilloi</name>
    <dbReference type="NCBI Taxonomy" id="1209934"/>
    <lineage>
        <taxon>Eukaryota</taxon>
        <taxon>Fungi</taxon>
        <taxon>Dikarya</taxon>
        <taxon>Ascomycota</taxon>
        <taxon>Pezizomycotina</taxon>
        <taxon>Sordariomycetes</taxon>
        <taxon>Hypocreomycetidae</taxon>
        <taxon>Glomerellales</taxon>
        <taxon>Glomerellaceae</taxon>
        <taxon>Colletotrichum</taxon>
        <taxon>Colletotrichum acutatum species complex</taxon>
    </lineage>
</organism>
<comment type="caution">
    <text evidence="3">The sequence shown here is derived from an EMBL/GenBank/DDBJ whole genome shotgun (WGS) entry which is preliminary data.</text>
</comment>
<dbReference type="GeneID" id="85416448"/>